<sequence>MVSAKNGAEIHQIAVSITVQINSPVSDGSGIIVAKQGNTYTVLTNNHVVCSSANPRRCSDEVSYTVRTHQGKNYRVLTVQRLQKTENHLDLAVVTFNSPEPYPVAILGNSDAAQPAQEIYVYGFPTMGNRVGSQREPELTKGNITSRPQNRLGGYTLRYNAPTWSGMSGSPVFDREGRVIGIHGQGDREAYDAIDHQGYTTGQVSVRTGFNAAIPIQKFLAMRSQIGQSVANIKVDNTPIATSSVSPTRTNDAQSDYVRGLSHFDMGEWLKSIADFDQAIQKQPNYTEAYFYRGLARLQQGDLPGSIADYSQAIRLNSSYADAYYNRAVVRSQSGDQAGAIADYTQAIRIDSSFAAAYNNRGLARSDLEDQQGAIEDFSQALRINPGKANTYYNRGLAYSRLRDDRRAIADYTEAIRLNSNYAKAYGNRGLAFARLGELHSAIADLQQAAQLFRAQGRMEDYHKALDRIRQIQSQFPQPSF</sequence>
<dbReference type="InterPro" id="IPR009003">
    <property type="entry name" value="Peptidase_S1_PA"/>
</dbReference>
<dbReference type="HOGENOM" id="CLU_005774_3_0_3"/>
<evidence type="ECO:0000256" key="2">
    <source>
        <dbReference type="ARBA" id="ARBA00022803"/>
    </source>
</evidence>
<dbReference type="InterPro" id="IPR019734">
    <property type="entry name" value="TPR_rpt"/>
</dbReference>
<accession>B4VVF3</accession>
<organism evidence="4 5">
    <name type="scientific">Coleofasciculus chthonoplastes PCC 7420</name>
    <dbReference type="NCBI Taxonomy" id="118168"/>
    <lineage>
        <taxon>Bacteria</taxon>
        <taxon>Bacillati</taxon>
        <taxon>Cyanobacteriota</taxon>
        <taxon>Cyanophyceae</taxon>
        <taxon>Coleofasciculales</taxon>
        <taxon>Coleofasciculaceae</taxon>
        <taxon>Coleofasciculus</taxon>
    </lineage>
</organism>
<dbReference type="Gene3D" id="1.25.40.10">
    <property type="entry name" value="Tetratricopeptide repeat domain"/>
    <property type="match status" value="3"/>
</dbReference>
<name>B4VVF3_9CYAN</name>
<dbReference type="Pfam" id="PF13365">
    <property type="entry name" value="Trypsin_2"/>
    <property type="match status" value="1"/>
</dbReference>
<evidence type="ECO:0000313" key="4">
    <source>
        <dbReference type="EMBL" id="EDX74172.1"/>
    </source>
</evidence>
<dbReference type="Pfam" id="PF13414">
    <property type="entry name" value="TPR_11"/>
    <property type="match status" value="1"/>
</dbReference>
<gene>
    <name evidence="4" type="ORF">MC7420_4157</name>
</gene>
<dbReference type="PANTHER" id="PTHR44858:SF1">
    <property type="entry name" value="UDP-N-ACETYLGLUCOSAMINE--PEPTIDE N-ACETYLGLUCOSAMINYLTRANSFERASE SPINDLY-RELATED"/>
    <property type="match status" value="1"/>
</dbReference>
<reference evidence="4 5" key="1">
    <citation type="submission" date="2008-07" db="EMBL/GenBank/DDBJ databases">
        <authorList>
            <person name="Tandeau de Marsac N."/>
            <person name="Ferriera S."/>
            <person name="Johnson J."/>
            <person name="Kravitz S."/>
            <person name="Beeson K."/>
            <person name="Sutton G."/>
            <person name="Rogers Y.-H."/>
            <person name="Friedman R."/>
            <person name="Frazier M."/>
            <person name="Venter J.C."/>
        </authorList>
    </citation>
    <scope>NUCLEOTIDE SEQUENCE [LARGE SCALE GENOMIC DNA]</scope>
    <source>
        <strain evidence="4 5">PCC 7420</strain>
    </source>
</reference>
<keyword evidence="1" id="KW-0677">Repeat</keyword>
<dbReference type="eggNOG" id="COG0457">
    <property type="taxonomic scope" value="Bacteria"/>
</dbReference>
<keyword evidence="5" id="KW-1185">Reference proteome</keyword>
<dbReference type="eggNOG" id="COG0265">
    <property type="taxonomic scope" value="Bacteria"/>
</dbReference>
<dbReference type="PROSITE" id="PS50005">
    <property type="entry name" value="TPR"/>
    <property type="match status" value="4"/>
</dbReference>
<dbReference type="STRING" id="118168.MC7420_4157"/>
<proteinExistence type="predicted"/>
<dbReference type="EMBL" id="DS989854">
    <property type="protein sequence ID" value="EDX74172.1"/>
    <property type="molecule type" value="Genomic_DNA"/>
</dbReference>
<dbReference type="Proteomes" id="UP000003835">
    <property type="component" value="Unassembled WGS sequence"/>
</dbReference>
<keyword evidence="2 3" id="KW-0802">TPR repeat</keyword>
<dbReference type="GO" id="GO:0046813">
    <property type="term" value="P:receptor-mediated virion attachment to host cell"/>
    <property type="evidence" value="ECO:0007669"/>
    <property type="project" value="TreeGrafter"/>
</dbReference>
<dbReference type="AlphaFoldDB" id="B4VVF3"/>
<evidence type="ECO:0000256" key="1">
    <source>
        <dbReference type="ARBA" id="ARBA00022737"/>
    </source>
</evidence>
<dbReference type="SUPFAM" id="SSF81901">
    <property type="entry name" value="HCP-like"/>
    <property type="match status" value="1"/>
</dbReference>
<dbReference type="InterPro" id="IPR011990">
    <property type="entry name" value="TPR-like_helical_dom_sf"/>
</dbReference>
<protein>
    <submittedName>
        <fullName evidence="4">Tetratricopeptide repeat domain protein</fullName>
    </submittedName>
</protein>
<dbReference type="Pfam" id="PF00515">
    <property type="entry name" value="TPR_1"/>
    <property type="match status" value="2"/>
</dbReference>
<dbReference type="Pfam" id="PF13181">
    <property type="entry name" value="TPR_8"/>
    <property type="match status" value="1"/>
</dbReference>
<dbReference type="GO" id="GO:0009279">
    <property type="term" value="C:cell outer membrane"/>
    <property type="evidence" value="ECO:0007669"/>
    <property type="project" value="TreeGrafter"/>
</dbReference>
<dbReference type="InterPro" id="IPR043504">
    <property type="entry name" value="Peptidase_S1_PA_chymotrypsin"/>
</dbReference>
<feature type="repeat" description="TPR" evidence="3">
    <location>
        <begin position="389"/>
        <end position="422"/>
    </location>
</feature>
<evidence type="ECO:0000313" key="5">
    <source>
        <dbReference type="Proteomes" id="UP000003835"/>
    </source>
</evidence>
<feature type="repeat" description="TPR" evidence="3">
    <location>
        <begin position="253"/>
        <end position="286"/>
    </location>
</feature>
<feature type="repeat" description="TPR" evidence="3">
    <location>
        <begin position="287"/>
        <end position="320"/>
    </location>
</feature>
<dbReference type="SUPFAM" id="SSF50494">
    <property type="entry name" value="Trypsin-like serine proteases"/>
    <property type="match status" value="1"/>
</dbReference>
<evidence type="ECO:0000256" key="3">
    <source>
        <dbReference type="PROSITE-ProRule" id="PRU00339"/>
    </source>
</evidence>
<dbReference type="InterPro" id="IPR050498">
    <property type="entry name" value="Ycf3"/>
</dbReference>
<dbReference type="RefSeq" id="WP_006102477.1">
    <property type="nucleotide sequence ID" value="NZ_DS989854.1"/>
</dbReference>
<dbReference type="Gene3D" id="2.40.10.10">
    <property type="entry name" value="Trypsin-like serine proteases"/>
    <property type="match status" value="2"/>
</dbReference>
<feature type="repeat" description="TPR" evidence="3">
    <location>
        <begin position="355"/>
        <end position="388"/>
    </location>
</feature>
<dbReference type="PANTHER" id="PTHR44858">
    <property type="entry name" value="TETRATRICOPEPTIDE REPEAT PROTEIN 6"/>
    <property type="match status" value="1"/>
</dbReference>
<dbReference type="SMART" id="SM00028">
    <property type="entry name" value="TPR"/>
    <property type="match status" value="6"/>
</dbReference>